<reference evidence="2" key="1">
    <citation type="submission" date="2019-07" db="EMBL/GenBank/DDBJ databases">
        <authorList>
            <person name="Dittberner H."/>
        </authorList>
    </citation>
    <scope>NUCLEOTIDE SEQUENCE [LARGE SCALE GENOMIC DNA]</scope>
</reference>
<name>A0A565B187_9BRAS</name>
<dbReference type="GO" id="GO:0005730">
    <property type="term" value="C:nucleolus"/>
    <property type="evidence" value="ECO:0007669"/>
    <property type="project" value="TreeGrafter"/>
</dbReference>
<organism evidence="2 3">
    <name type="scientific">Arabis nemorensis</name>
    <dbReference type="NCBI Taxonomy" id="586526"/>
    <lineage>
        <taxon>Eukaryota</taxon>
        <taxon>Viridiplantae</taxon>
        <taxon>Streptophyta</taxon>
        <taxon>Embryophyta</taxon>
        <taxon>Tracheophyta</taxon>
        <taxon>Spermatophyta</taxon>
        <taxon>Magnoliopsida</taxon>
        <taxon>eudicotyledons</taxon>
        <taxon>Gunneridae</taxon>
        <taxon>Pentapetalae</taxon>
        <taxon>rosids</taxon>
        <taxon>malvids</taxon>
        <taxon>Brassicales</taxon>
        <taxon>Brassicaceae</taxon>
        <taxon>Arabideae</taxon>
        <taxon>Arabis</taxon>
    </lineage>
</organism>
<protein>
    <recommendedName>
        <fullName evidence="4">RRM domain-containing protein</fullName>
    </recommendedName>
</protein>
<dbReference type="InterPro" id="IPR035979">
    <property type="entry name" value="RBD_domain_sf"/>
</dbReference>
<evidence type="ECO:0000313" key="2">
    <source>
        <dbReference type="EMBL" id="VVA94649.1"/>
    </source>
</evidence>
<dbReference type="GO" id="GO:0003723">
    <property type="term" value="F:RNA binding"/>
    <property type="evidence" value="ECO:0007669"/>
    <property type="project" value="TreeGrafter"/>
</dbReference>
<evidence type="ECO:0008006" key="4">
    <source>
        <dbReference type="Google" id="ProtNLM"/>
    </source>
</evidence>
<accession>A0A565B187</accession>
<evidence type="ECO:0000313" key="3">
    <source>
        <dbReference type="Proteomes" id="UP000489600"/>
    </source>
</evidence>
<feature type="region of interest" description="Disordered" evidence="1">
    <location>
        <begin position="89"/>
        <end position="167"/>
    </location>
</feature>
<dbReference type="PANTHER" id="PTHR48030">
    <property type="entry name" value="SPLICING FACTOR 3B SUBUNIT 4"/>
    <property type="match status" value="1"/>
</dbReference>
<dbReference type="InterPro" id="IPR052084">
    <property type="entry name" value="SF3B4_spliceosome_assoc"/>
</dbReference>
<dbReference type="GO" id="GO:0048026">
    <property type="term" value="P:positive regulation of mRNA splicing, via spliceosome"/>
    <property type="evidence" value="ECO:0007669"/>
    <property type="project" value="TreeGrafter"/>
</dbReference>
<gene>
    <name evidence="2" type="ORF">ANE_LOCUS5094</name>
</gene>
<dbReference type="Proteomes" id="UP000489600">
    <property type="component" value="Unassembled WGS sequence"/>
</dbReference>
<comment type="caution">
    <text evidence="2">The sequence shown here is derived from an EMBL/GenBank/DDBJ whole genome shotgun (WGS) entry which is preliminary data.</text>
</comment>
<feature type="compositionally biased region" description="Basic and acidic residues" evidence="1">
    <location>
        <begin position="148"/>
        <end position="158"/>
    </location>
</feature>
<dbReference type="GO" id="GO:0071011">
    <property type="term" value="C:precatalytic spliceosome"/>
    <property type="evidence" value="ECO:0007669"/>
    <property type="project" value="TreeGrafter"/>
</dbReference>
<evidence type="ECO:0000256" key="1">
    <source>
        <dbReference type="SAM" id="MobiDB-lite"/>
    </source>
</evidence>
<feature type="compositionally biased region" description="Low complexity" evidence="1">
    <location>
        <begin position="99"/>
        <end position="109"/>
    </location>
</feature>
<feature type="compositionally biased region" description="Acidic residues" evidence="1">
    <location>
        <begin position="130"/>
        <end position="147"/>
    </location>
</feature>
<dbReference type="EMBL" id="CABITT030000002">
    <property type="protein sequence ID" value="VVA94649.1"/>
    <property type="molecule type" value="Genomic_DNA"/>
</dbReference>
<sequence length="181" mass="20139">MIHLHGKPIRINKVSQDKKSLDVGANFFIGNLDPNVDEKLLYDTSSAFGVIAANSKIPKLGTHEVSVSSCTTLLRHVMLLLSFDSYRSTSKKLPPPLRPRGGASSSSPSDRAMSEPLEDKESTVVAPLSDGDEVETSDGEEKEEKDDDFFHPKKKTEENSQTSRQSFCSKTTLRFRFSIRY</sequence>
<dbReference type="AlphaFoldDB" id="A0A565B187"/>
<dbReference type="SUPFAM" id="SSF54928">
    <property type="entry name" value="RNA-binding domain, RBD"/>
    <property type="match status" value="1"/>
</dbReference>
<keyword evidence="3" id="KW-1185">Reference proteome</keyword>
<dbReference type="PANTHER" id="PTHR48030:SF3">
    <property type="entry name" value="SPLICING FACTOR 3B SUBUNIT 4"/>
    <property type="match status" value="1"/>
</dbReference>
<proteinExistence type="predicted"/>
<dbReference type="OrthoDB" id="1113806at2759"/>